<dbReference type="CDD" id="cd03801">
    <property type="entry name" value="GT4_PimA-like"/>
    <property type="match status" value="1"/>
</dbReference>
<dbReference type="GO" id="GO:0016757">
    <property type="term" value="F:glycosyltransferase activity"/>
    <property type="evidence" value="ECO:0007669"/>
    <property type="project" value="UniProtKB-KW"/>
</dbReference>
<evidence type="ECO:0000256" key="1">
    <source>
        <dbReference type="ARBA" id="ARBA00021292"/>
    </source>
</evidence>
<dbReference type="PANTHER" id="PTHR45947">
    <property type="entry name" value="SULFOQUINOVOSYL TRANSFERASE SQD2"/>
    <property type="match status" value="1"/>
</dbReference>
<dbReference type="Pfam" id="PF13439">
    <property type="entry name" value="Glyco_transf_4"/>
    <property type="match status" value="1"/>
</dbReference>
<dbReference type="InterPro" id="IPR028098">
    <property type="entry name" value="Glyco_trans_4-like_N"/>
</dbReference>
<keyword evidence="6" id="KW-1185">Reference proteome</keyword>
<dbReference type="RefSeq" id="WP_141785336.1">
    <property type="nucleotide sequence ID" value="NZ_BAAAIK010000010.1"/>
</dbReference>
<protein>
    <recommendedName>
        <fullName evidence="1">D-inositol 3-phosphate glycosyltransferase</fullName>
    </recommendedName>
</protein>
<dbReference type="Gene3D" id="3.40.50.2000">
    <property type="entry name" value="Glycogen Phosphorylase B"/>
    <property type="match status" value="2"/>
</dbReference>
<sequence>MRVGLVSPYSFDVPGGVQLHVKDLATELISRGHQVSVLAPAEDDTPLPDFVVSAGSAVPVRYNGSVARLAFGPQVSARVDAWLAEGRFDVIHIHEPASPSVSLLALWAAQGPVVATFHTATLKSRAMRMANPILRPSLEKLSARIAVSEAARKTVTAHVGGTTVVIPNGVYVKDFRPDPTDQRRWGSRTDGPRVVFLGRFDEPRKGLHVLAEAVPSILRAHPDAQILVAGPGDVAERARALPDDVAKAMRFLGALSHEDKVSLLAGADVYVAPNTGGESFGIILVEAMAAGAPVVASDLDAFTAVLDHGRAGLTFPVGDGAALASQVCSLLDDPERRRRVAEAGTARAWAFDWSRVGEQVLAVYESVRPADLATVELERSARPWSGWWRR</sequence>
<comment type="caution">
    <text evidence="5">The sequence shown here is derived from an EMBL/GenBank/DDBJ whole genome shotgun (WGS) entry which is preliminary data.</text>
</comment>
<feature type="domain" description="Glycosyltransferase subfamily 4-like N-terminal" evidence="4">
    <location>
        <begin position="14"/>
        <end position="170"/>
    </location>
</feature>
<evidence type="ECO:0000313" key="5">
    <source>
        <dbReference type="EMBL" id="TQL51318.1"/>
    </source>
</evidence>
<evidence type="ECO:0000256" key="2">
    <source>
        <dbReference type="ARBA" id="ARBA00022676"/>
    </source>
</evidence>
<dbReference type="InterPro" id="IPR050194">
    <property type="entry name" value="Glycosyltransferase_grp1"/>
</dbReference>
<dbReference type="Pfam" id="PF13692">
    <property type="entry name" value="Glyco_trans_1_4"/>
    <property type="match status" value="1"/>
</dbReference>
<dbReference type="Proteomes" id="UP000319516">
    <property type="component" value="Unassembled WGS sequence"/>
</dbReference>
<evidence type="ECO:0000259" key="4">
    <source>
        <dbReference type="Pfam" id="PF13439"/>
    </source>
</evidence>
<gene>
    <name evidence="5" type="ORF">FB467_2460</name>
</gene>
<dbReference type="GO" id="GO:1901137">
    <property type="term" value="P:carbohydrate derivative biosynthetic process"/>
    <property type="evidence" value="ECO:0007669"/>
    <property type="project" value="UniProtKB-ARBA"/>
</dbReference>
<dbReference type="SUPFAM" id="SSF53756">
    <property type="entry name" value="UDP-Glycosyltransferase/glycogen phosphorylase"/>
    <property type="match status" value="1"/>
</dbReference>
<keyword evidence="2 5" id="KW-0328">Glycosyltransferase</keyword>
<keyword evidence="3 5" id="KW-0808">Transferase</keyword>
<reference evidence="5 6" key="1">
    <citation type="submission" date="2019-06" db="EMBL/GenBank/DDBJ databases">
        <title>Sequencing the genomes of 1000 actinobacteria strains.</title>
        <authorList>
            <person name="Klenk H.-P."/>
        </authorList>
    </citation>
    <scope>NUCLEOTIDE SEQUENCE [LARGE SCALE GENOMIC DNA]</scope>
    <source>
        <strain evidence="5 6">DSM 12335</strain>
    </source>
</reference>
<evidence type="ECO:0000256" key="3">
    <source>
        <dbReference type="ARBA" id="ARBA00022679"/>
    </source>
</evidence>
<dbReference type="PANTHER" id="PTHR45947:SF3">
    <property type="entry name" value="SULFOQUINOVOSYL TRANSFERASE SQD2"/>
    <property type="match status" value="1"/>
</dbReference>
<accession>A0A542YTB3</accession>
<name>A0A542YTB3_9MICO</name>
<evidence type="ECO:0000313" key="6">
    <source>
        <dbReference type="Proteomes" id="UP000319516"/>
    </source>
</evidence>
<dbReference type="OrthoDB" id="5240531at2"/>
<proteinExistence type="predicted"/>
<organism evidence="5 6">
    <name type="scientific">Ornithinicoccus hortensis</name>
    <dbReference type="NCBI Taxonomy" id="82346"/>
    <lineage>
        <taxon>Bacteria</taxon>
        <taxon>Bacillati</taxon>
        <taxon>Actinomycetota</taxon>
        <taxon>Actinomycetes</taxon>
        <taxon>Micrococcales</taxon>
        <taxon>Intrasporangiaceae</taxon>
        <taxon>Ornithinicoccus</taxon>
    </lineage>
</organism>
<dbReference type="AlphaFoldDB" id="A0A542YTB3"/>
<dbReference type="EMBL" id="VFOP01000001">
    <property type="protein sequence ID" value="TQL51318.1"/>
    <property type="molecule type" value="Genomic_DNA"/>
</dbReference>